<protein>
    <recommendedName>
        <fullName evidence="1">Dinitrogenase iron-molybdenum cofactor biosynthesis domain-containing protein</fullName>
    </recommendedName>
</protein>
<dbReference type="Gene3D" id="3.30.420.130">
    <property type="entry name" value="Dinitrogenase iron-molybdenum cofactor biosynthesis domain"/>
    <property type="match status" value="1"/>
</dbReference>
<dbReference type="EMBL" id="MEUF01000046">
    <property type="protein sequence ID" value="OGC34312.1"/>
    <property type="molecule type" value="Genomic_DNA"/>
</dbReference>
<sequence length="121" mass="13473">MKICIPIEGNQGLKSKIYGHFGSAPGFMICDIENGDNQFIANVNEHHEHGTCNPLKMLQKTTFDAVACSGMGMRAVQMLNQSGIKVLFSNSLFVEDLLNEYKDGRLKDLTLELSCKQHNCH</sequence>
<dbReference type="InterPro" id="IPR033913">
    <property type="entry name" value="MTH1175_dom"/>
</dbReference>
<evidence type="ECO:0000313" key="2">
    <source>
        <dbReference type="EMBL" id="OGC34312.1"/>
    </source>
</evidence>
<dbReference type="PANTHER" id="PTHR42983">
    <property type="entry name" value="DINITROGENASE IRON-MOLYBDENUM COFACTOR PROTEIN-RELATED"/>
    <property type="match status" value="1"/>
</dbReference>
<evidence type="ECO:0000259" key="1">
    <source>
        <dbReference type="Pfam" id="PF02579"/>
    </source>
</evidence>
<organism evidence="2 3">
    <name type="scientific">candidate division WOR-1 bacterium RIFOXYB2_FULL_48_7</name>
    <dbReference type="NCBI Taxonomy" id="1802583"/>
    <lineage>
        <taxon>Bacteria</taxon>
        <taxon>Bacillati</taxon>
        <taxon>Saganbacteria</taxon>
    </lineage>
</organism>
<dbReference type="SUPFAM" id="SSF53146">
    <property type="entry name" value="Nitrogenase accessory factor-like"/>
    <property type="match status" value="1"/>
</dbReference>
<comment type="caution">
    <text evidence="2">The sequence shown here is derived from an EMBL/GenBank/DDBJ whole genome shotgun (WGS) entry which is preliminary data.</text>
</comment>
<dbReference type="InterPro" id="IPR003731">
    <property type="entry name" value="Di-Nase_FeMo-co_biosynth"/>
</dbReference>
<gene>
    <name evidence="2" type="ORF">A2311_01275</name>
</gene>
<dbReference type="PANTHER" id="PTHR42983:SF1">
    <property type="entry name" value="IRON-MOLYBDENUM PROTEIN"/>
    <property type="match status" value="1"/>
</dbReference>
<dbReference type="STRING" id="1802583.A2311_01275"/>
<proteinExistence type="predicted"/>
<dbReference type="CDD" id="cd00851">
    <property type="entry name" value="MTH1175"/>
    <property type="match status" value="1"/>
</dbReference>
<dbReference type="Proteomes" id="UP000178951">
    <property type="component" value="Unassembled WGS sequence"/>
</dbReference>
<reference evidence="2 3" key="1">
    <citation type="journal article" date="2016" name="Nat. Commun.">
        <title>Thousands of microbial genomes shed light on interconnected biogeochemical processes in an aquifer system.</title>
        <authorList>
            <person name="Anantharaman K."/>
            <person name="Brown C.T."/>
            <person name="Hug L.A."/>
            <person name="Sharon I."/>
            <person name="Castelle C.J."/>
            <person name="Probst A.J."/>
            <person name="Thomas B.C."/>
            <person name="Singh A."/>
            <person name="Wilkins M.J."/>
            <person name="Karaoz U."/>
            <person name="Brodie E.L."/>
            <person name="Williams K.H."/>
            <person name="Hubbard S.S."/>
            <person name="Banfield J.F."/>
        </authorList>
    </citation>
    <scope>NUCLEOTIDE SEQUENCE [LARGE SCALE GENOMIC DNA]</scope>
</reference>
<evidence type="ECO:0000313" key="3">
    <source>
        <dbReference type="Proteomes" id="UP000178951"/>
    </source>
</evidence>
<dbReference type="InterPro" id="IPR036105">
    <property type="entry name" value="DiNase_FeMo-co_biosyn_sf"/>
</dbReference>
<accession>A0A1F4TNL2</accession>
<feature type="domain" description="Dinitrogenase iron-molybdenum cofactor biosynthesis" evidence="1">
    <location>
        <begin position="14"/>
        <end position="102"/>
    </location>
</feature>
<name>A0A1F4TNL2_UNCSA</name>
<dbReference type="Pfam" id="PF02579">
    <property type="entry name" value="Nitro_FeMo-Co"/>
    <property type="match status" value="1"/>
</dbReference>
<dbReference type="AlphaFoldDB" id="A0A1F4TNL2"/>